<dbReference type="AlphaFoldDB" id="A0A1I6PQP8"/>
<keyword evidence="7" id="KW-1185">Reference proteome</keyword>
<dbReference type="Pfam" id="PF21607">
    <property type="entry name" value="FabD_helical_ins"/>
    <property type="match status" value="1"/>
</dbReference>
<dbReference type="InterPro" id="IPR014043">
    <property type="entry name" value="Acyl_transferase_dom"/>
</dbReference>
<dbReference type="GO" id="GO:0004314">
    <property type="term" value="F:[acyl-carrier-protein] S-malonyltransferase activity"/>
    <property type="evidence" value="ECO:0007669"/>
    <property type="project" value="UniProtKB-EC"/>
</dbReference>
<evidence type="ECO:0000256" key="3">
    <source>
        <dbReference type="ARBA" id="ARBA00023315"/>
    </source>
</evidence>
<dbReference type="Gene3D" id="3.20.20.70">
    <property type="entry name" value="Aldolase class I"/>
    <property type="match status" value="1"/>
</dbReference>
<dbReference type="OrthoDB" id="9805460at2"/>
<dbReference type="PANTHER" id="PTHR42681:SF1">
    <property type="entry name" value="MALONYL-COA-ACYL CARRIER PROTEIN TRANSACYLASE, MITOCHONDRIAL"/>
    <property type="match status" value="1"/>
</dbReference>
<dbReference type="InterPro" id="IPR050858">
    <property type="entry name" value="Mal-CoA-ACP_Trans/PKS_FabD"/>
</dbReference>
<comment type="catalytic activity">
    <reaction evidence="4">
        <text>holo-[ACP] + malonyl-CoA = malonyl-[ACP] + CoA</text>
        <dbReference type="Rhea" id="RHEA:41792"/>
        <dbReference type="Rhea" id="RHEA-COMP:9623"/>
        <dbReference type="Rhea" id="RHEA-COMP:9685"/>
        <dbReference type="ChEBI" id="CHEBI:57287"/>
        <dbReference type="ChEBI" id="CHEBI:57384"/>
        <dbReference type="ChEBI" id="CHEBI:64479"/>
        <dbReference type="ChEBI" id="CHEBI:78449"/>
        <dbReference type="EC" id="2.3.1.39"/>
    </reaction>
</comment>
<keyword evidence="2 6" id="KW-0808">Transferase</keyword>
<dbReference type="SMART" id="SM00827">
    <property type="entry name" value="PKS_AT"/>
    <property type="match status" value="1"/>
</dbReference>
<evidence type="ECO:0000259" key="5">
    <source>
        <dbReference type="SMART" id="SM00827"/>
    </source>
</evidence>
<dbReference type="SUPFAM" id="SSF52151">
    <property type="entry name" value="FabD/lysophospholipase-like"/>
    <property type="match status" value="1"/>
</dbReference>
<gene>
    <name evidence="6" type="ORF">SAMN05444972_10271</name>
</gene>
<dbReference type="Proteomes" id="UP000198660">
    <property type="component" value="Unassembled WGS sequence"/>
</dbReference>
<dbReference type="EMBL" id="FPAA01000002">
    <property type="protein sequence ID" value="SFS42521.1"/>
    <property type="molecule type" value="Genomic_DNA"/>
</dbReference>
<dbReference type="InterPro" id="IPR001227">
    <property type="entry name" value="Ac_transferase_dom_sf"/>
</dbReference>
<dbReference type="InterPro" id="IPR016035">
    <property type="entry name" value="Acyl_Trfase/lysoPLipase"/>
</dbReference>
<dbReference type="EC" id="2.3.1.39" evidence="1"/>
<dbReference type="Gene3D" id="3.40.366.10">
    <property type="entry name" value="Malonyl-Coenzyme A Acyl Carrier Protein, domain 2"/>
    <property type="match status" value="1"/>
</dbReference>
<protein>
    <recommendedName>
        <fullName evidence="1">[acyl-carrier-protein] S-malonyltransferase</fullName>
        <ecNumber evidence="1">2.3.1.39</ecNumber>
    </recommendedName>
</protein>
<dbReference type="GO" id="GO:0006633">
    <property type="term" value="P:fatty acid biosynthetic process"/>
    <property type="evidence" value="ECO:0007669"/>
    <property type="project" value="TreeGrafter"/>
</dbReference>
<dbReference type="InterPro" id="IPR014179">
    <property type="entry name" value="PfaD-like_TIM-barrel"/>
</dbReference>
<dbReference type="NCBIfam" id="TIGR00128">
    <property type="entry name" value="fabD"/>
    <property type="match status" value="1"/>
</dbReference>
<proteinExistence type="predicted"/>
<dbReference type="Pfam" id="PF00698">
    <property type="entry name" value="Acyl_transf_1"/>
    <property type="match status" value="1"/>
</dbReference>
<dbReference type="CDD" id="cd04742">
    <property type="entry name" value="NPD_FabD"/>
    <property type="match status" value="1"/>
</dbReference>
<dbReference type="SUPFAM" id="SSF51395">
    <property type="entry name" value="FMN-linked oxidoreductases"/>
    <property type="match status" value="1"/>
</dbReference>
<dbReference type="InterPro" id="IPR004410">
    <property type="entry name" value="Malonyl_CoA-ACP_transAc_FabD"/>
</dbReference>
<dbReference type="RefSeq" id="WP_091833679.1">
    <property type="nucleotide sequence ID" value="NZ_FPAA01000002.1"/>
</dbReference>
<organism evidence="6 7">
    <name type="scientific">Marininema halotolerans</name>
    <dbReference type="NCBI Taxonomy" id="1155944"/>
    <lineage>
        <taxon>Bacteria</taxon>
        <taxon>Bacillati</taxon>
        <taxon>Bacillota</taxon>
        <taxon>Bacilli</taxon>
        <taxon>Bacillales</taxon>
        <taxon>Thermoactinomycetaceae</taxon>
        <taxon>Marininema</taxon>
    </lineage>
</organism>
<dbReference type="InterPro" id="IPR049489">
    <property type="entry name" value="FabD-like_helical_ins"/>
</dbReference>
<evidence type="ECO:0000256" key="2">
    <source>
        <dbReference type="ARBA" id="ARBA00022679"/>
    </source>
</evidence>
<sequence length="758" mass="84208">MSVYVFPGQGSQAKGMGGTLFDEFQDFTQKADQILGYSIKKLCLEDPEHQLGQTQYTQPALFVVNALSYLKKLQESGKPNYVAGHSLGEYNALFAAGAFDFETGLQLVKKRGELMSKAAGGGMAAVIGFNAEEVQRVLVDYQITGIDIANDNAPTQIVIAGLKEDIASAQETFEKAGVKMYIPLNVSGAFHSRYMVEAQKEFIEFIKDYHFSKLNIPTISNVEAMPYEQASVTRNLTKQITHQVKWTDTIRYMMGLDENEIEEIGPGDVLTRLVAQIKRKATPLVIPPRVSQATTTVRTRPLVESNAKKSNGITAHTLGSEEFKSDYGLQYAYVSGAMYRGIASEQIVVRMGKSGLMGFYGTGGLSLDNIEQAILHIQSQLNNGEAYGMNLLHNPIHPKMEEDTVALYLRYGIRNVEASAYMSMTPALVIYRAKGLRKERDGRVVADHRIIAKLSRPEVAEAFLSPAPAYIVEKLVAEGKISSTEAVLLRSVPMADDVTVEADSGGHTDLGVAYTLMPAMIHLRDEMMKKYNYSKRIRVGAAGGIGTPAAASAAFILGADYIVTGSINQCTVEAGTSDAVKDLLQQANVQDTEYAPAGDMFEMGAKVQVLKKGLFFPARANKLYDLYRNNLSIDDIDHKTRKMIEEKYFRRSFDDIYNEIKETCPSHEIEKAERNPKHKMALIFRWYFGYTTRLALGGERDQQVDFQIHCGPAIGSFNRWVRGTELEDWRKRHVDEIGIKLISETAELLNDRYGLLTT</sequence>
<reference evidence="7" key="1">
    <citation type="submission" date="2016-10" db="EMBL/GenBank/DDBJ databases">
        <authorList>
            <person name="Varghese N."/>
            <person name="Submissions S."/>
        </authorList>
    </citation>
    <scope>NUCLEOTIDE SEQUENCE [LARGE SCALE GENOMIC DNA]</scope>
    <source>
        <strain evidence="7">DSM 45789</strain>
    </source>
</reference>
<dbReference type="InterPro" id="IPR013785">
    <property type="entry name" value="Aldolase_TIM"/>
</dbReference>
<feature type="domain" description="Malonyl-CoA:ACP transacylase (MAT)" evidence="5">
    <location>
        <begin position="5"/>
        <end position="301"/>
    </location>
</feature>
<name>A0A1I6PQP8_9BACL</name>
<dbReference type="SUPFAM" id="SSF55048">
    <property type="entry name" value="Probable ACP-binding domain of malonyl-CoA ACP transacylase"/>
    <property type="match status" value="1"/>
</dbReference>
<dbReference type="GO" id="GO:0005829">
    <property type="term" value="C:cytosol"/>
    <property type="evidence" value="ECO:0007669"/>
    <property type="project" value="TreeGrafter"/>
</dbReference>
<dbReference type="Gene3D" id="3.30.70.250">
    <property type="entry name" value="Malonyl-CoA ACP transacylase, ACP-binding"/>
    <property type="match status" value="1"/>
</dbReference>
<dbReference type="PANTHER" id="PTHR42681">
    <property type="entry name" value="MALONYL-COA-ACYL CARRIER PROTEIN TRANSACYLASE, MITOCHONDRIAL"/>
    <property type="match status" value="1"/>
</dbReference>
<evidence type="ECO:0000313" key="7">
    <source>
        <dbReference type="Proteomes" id="UP000198660"/>
    </source>
</evidence>
<evidence type="ECO:0000256" key="1">
    <source>
        <dbReference type="ARBA" id="ARBA00013258"/>
    </source>
</evidence>
<accession>A0A1I6PQP8</accession>
<dbReference type="NCBIfam" id="TIGR02814">
    <property type="entry name" value="pfaD_fam"/>
    <property type="match status" value="1"/>
</dbReference>
<keyword evidence="3 6" id="KW-0012">Acyltransferase</keyword>
<evidence type="ECO:0000256" key="4">
    <source>
        <dbReference type="ARBA" id="ARBA00048462"/>
    </source>
</evidence>
<dbReference type="InterPro" id="IPR016036">
    <property type="entry name" value="Malonyl_transacylase_ACP-bd"/>
</dbReference>
<evidence type="ECO:0000313" key="6">
    <source>
        <dbReference type="EMBL" id="SFS42521.1"/>
    </source>
</evidence>